<dbReference type="GO" id="GO:0016491">
    <property type="term" value="F:oxidoreductase activity"/>
    <property type="evidence" value="ECO:0007669"/>
    <property type="project" value="UniProtKB-KW"/>
</dbReference>
<dbReference type="SMART" id="SM01092">
    <property type="entry name" value="CO_deh_flav_C"/>
    <property type="match status" value="1"/>
</dbReference>
<dbReference type="InterPro" id="IPR016166">
    <property type="entry name" value="FAD-bd_PCMH"/>
</dbReference>
<evidence type="ECO:0000313" key="6">
    <source>
        <dbReference type="Proteomes" id="UP000321039"/>
    </source>
</evidence>
<dbReference type="RefSeq" id="WP_148066235.1">
    <property type="nucleotide sequence ID" value="NZ_VRZA01000001.1"/>
</dbReference>
<organism evidence="5 6">
    <name type="scientific">Parahaliea maris</name>
    <dbReference type="NCBI Taxonomy" id="2716870"/>
    <lineage>
        <taxon>Bacteria</taxon>
        <taxon>Pseudomonadati</taxon>
        <taxon>Pseudomonadota</taxon>
        <taxon>Gammaproteobacteria</taxon>
        <taxon>Cellvibrionales</taxon>
        <taxon>Halieaceae</taxon>
        <taxon>Parahaliea</taxon>
    </lineage>
</organism>
<dbReference type="InterPro" id="IPR036683">
    <property type="entry name" value="CO_DH_flav_C_dom_sf"/>
</dbReference>
<comment type="caution">
    <text evidence="5">The sequence shown here is derived from an EMBL/GenBank/DDBJ whole genome shotgun (WGS) entry which is preliminary data.</text>
</comment>
<dbReference type="InterPro" id="IPR016167">
    <property type="entry name" value="FAD-bd_PCMH_sub1"/>
</dbReference>
<dbReference type="InterPro" id="IPR005107">
    <property type="entry name" value="CO_DH_flav_C"/>
</dbReference>
<evidence type="ECO:0000256" key="3">
    <source>
        <dbReference type="ARBA" id="ARBA00023002"/>
    </source>
</evidence>
<dbReference type="InterPro" id="IPR016169">
    <property type="entry name" value="FAD-bd_PCMH_sub2"/>
</dbReference>
<keyword evidence="3" id="KW-0560">Oxidoreductase</keyword>
<dbReference type="InterPro" id="IPR036318">
    <property type="entry name" value="FAD-bd_PCMH-like_sf"/>
</dbReference>
<evidence type="ECO:0000256" key="2">
    <source>
        <dbReference type="ARBA" id="ARBA00022827"/>
    </source>
</evidence>
<dbReference type="EMBL" id="VRZA01000001">
    <property type="protein sequence ID" value="TXS95965.1"/>
    <property type="molecule type" value="Genomic_DNA"/>
</dbReference>
<feature type="domain" description="FAD-binding PCMH-type" evidence="4">
    <location>
        <begin position="1"/>
        <end position="176"/>
    </location>
</feature>
<gene>
    <name evidence="5" type="ORF">FV139_00175</name>
</gene>
<dbReference type="SUPFAM" id="SSF55447">
    <property type="entry name" value="CO dehydrogenase flavoprotein C-terminal domain-like"/>
    <property type="match status" value="1"/>
</dbReference>
<proteinExistence type="predicted"/>
<dbReference type="InterPro" id="IPR002346">
    <property type="entry name" value="Mopterin_DH_FAD-bd"/>
</dbReference>
<keyword evidence="2" id="KW-0274">FAD</keyword>
<dbReference type="InterPro" id="IPR051312">
    <property type="entry name" value="Diverse_Substr_Oxidored"/>
</dbReference>
<dbReference type="Pfam" id="PF00941">
    <property type="entry name" value="FAD_binding_5"/>
    <property type="match status" value="1"/>
</dbReference>
<protein>
    <recommendedName>
        <fullName evidence="4">FAD-binding PCMH-type domain-containing protein</fullName>
    </recommendedName>
</protein>
<dbReference type="Gene3D" id="3.30.390.50">
    <property type="entry name" value="CO dehydrogenase flavoprotein, C-terminal domain"/>
    <property type="match status" value="1"/>
</dbReference>
<sequence length="290" mass="30311">MSLYPMYARPRSVEEAVGLLAGLSSGAVVVAGGQELMPAVNSGTLMPEVFIDVAGIEALRGIDFNEGVLSIGALTVHRELQGNALVGEHLPLLANSASQVGGGWQVHNRGTIGGNIVAMHPLYDIAPSLLALEVELEIADESGVRTTAFADVLTDTRHGLGSDSLLVRVLARPQPSGSCWGYQKFKSTGGAYGSANAAAIVQLDGQSLSAVRLVVGAAAEKLEVIDLSHIVGKPWSEDVGRTIEAACREAISQPLSDQQGDAEWRRAMAGVVARRAVQQAINSQREEGAA</sequence>
<reference evidence="5 6" key="1">
    <citation type="submission" date="2019-08" db="EMBL/GenBank/DDBJ databases">
        <title>Parahaliea maris sp. nov., isolated from the surface seawater.</title>
        <authorList>
            <person name="Liu Y."/>
        </authorList>
    </citation>
    <scope>NUCLEOTIDE SEQUENCE [LARGE SCALE GENOMIC DNA]</scope>
    <source>
        <strain evidence="5 6">HSLHS9</strain>
    </source>
</reference>
<dbReference type="PANTHER" id="PTHR42659">
    <property type="entry name" value="XANTHINE DEHYDROGENASE SUBUNIT C-RELATED"/>
    <property type="match status" value="1"/>
</dbReference>
<dbReference type="Proteomes" id="UP000321039">
    <property type="component" value="Unassembled WGS sequence"/>
</dbReference>
<keyword evidence="1" id="KW-0285">Flavoprotein</keyword>
<dbReference type="Pfam" id="PF03450">
    <property type="entry name" value="CO_deh_flav_C"/>
    <property type="match status" value="1"/>
</dbReference>
<dbReference type="PROSITE" id="PS51387">
    <property type="entry name" value="FAD_PCMH"/>
    <property type="match status" value="1"/>
</dbReference>
<evidence type="ECO:0000259" key="4">
    <source>
        <dbReference type="PROSITE" id="PS51387"/>
    </source>
</evidence>
<dbReference type="PANTHER" id="PTHR42659:SF2">
    <property type="entry name" value="XANTHINE DEHYDROGENASE SUBUNIT C-RELATED"/>
    <property type="match status" value="1"/>
</dbReference>
<dbReference type="GO" id="GO:0071949">
    <property type="term" value="F:FAD binding"/>
    <property type="evidence" value="ECO:0007669"/>
    <property type="project" value="InterPro"/>
</dbReference>
<accession>A0A5C9A510</accession>
<dbReference type="SUPFAM" id="SSF56176">
    <property type="entry name" value="FAD-binding/transporter-associated domain-like"/>
    <property type="match status" value="1"/>
</dbReference>
<name>A0A5C9A510_9GAMM</name>
<evidence type="ECO:0000313" key="5">
    <source>
        <dbReference type="EMBL" id="TXS95965.1"/>
    </source>
</evidence>
<dbReference type="Gene3D" id="3.30.43.10">
    <property type="entry name" value="Uridine Diphospho-n-acetylenolpyruvylglucosamine Reductase, domain 2"/>
    <property type="match status" value="1"/>
</dbReference>
<keyword evidence="6" id="KW-1185">Reference proteome</keyword>
<dbReference type="Gene3D" id="3.30.465.10">
    <property type="match status" value="1"/>
</dbReference>
<evidence type="ECO:0000256" key="1">
    <source>
        <dbReference type="ARBA" id="ARBA00022630"/>
    </source>
</evidence>
<dbReference type="AlphaFoldDB" id="A0A5C9A510"/>